<evidence type="ECO:0000313" key="2">
    <source>
        <dbReference type="EMBL" id="KAJ9600098.1"/>
    </source>
</evidence>
<feature type="compositionally biased region" description="Low complexity" evidence="1">
    <location>
        <begin position="230"/>
        <end position="252"/>
    </location>
</feature>
<dbReference type="EMBL" id="JASPKZ010000449">
    <property type="protein sequence ID" value="KAJ9600098.1"/>
    <property type="molecule type" value="Genomic_DNA"/>
</dbReference>
<protein>
    <submittedName>
        <fullName evidence="2">Uncharacterized protein</fullName>
    </submittedName>
</protein>
<feature type="region of interest" description="Disordered" evidence="1">
    <location>
        <begin position="1"/>
        <end position="51"/>
    </location>
</feature>
<reference evidence="2" key="1">
    <citation type="journal article" date="2023" name="IScience">
        <title>Live-bearing cockroach genome reveals convergent evolutionary mechanisms linked to viviparity in insects and beyond.</title>
        <authorList>
            <person name="Fouks B."/>
            <person name="Harrison M.C."/>
            <person name="Mikhailova A.A."/>
            <person name="Marchal E."/>
            <person name="English S."/>
            <person name="Carruthers M."/>
            <person name="Jennings E.C."/>
            <person name="Chiamaka E.L."/>
            <person name="Frigard R.A."/>
            <person name="Pippel M."/>
            <person name="Attardo G.M."/>
            <person name="Benoit J.B."/>
            <person name="Bornberg-Bauer E."/>
            <person name="Tobe S.S."/>
        </authorList>
    </citation>
    <scope>NUCLEOTIDE SEQUENCE</scope>
    <source>
        <strain evidence="2">Stay&amp;Tobe</strain>
    </source>
</reference>
<sequence>MAEAYNRRVQPEQQSSESLNRQYQNIPIQRSTDSLNRRYQNSPTPSTIPRPAYRVHSVQNVGNGYGSLLVKPLPVTPRARSVSPSPERHLNTRSLSLPRDGSFSRGSPMRNTIGPIRTQPPIYEETEEIQLRHGNKGSKKKSHYAPIFKRGSLTCPIEEMGQSQSPKRVSFTNSGEQLYWPTRNGPAPEPPTRQRKSTTDSDEYNTYANIPATMTAPNRPLPPVPRERGVVVPQSAQRWQQQSESESGSEAGEVQRILQQGSQGRGSYFRFQGKK</sequence>
<feature type="compositionally biased region" description="Polar residues" evidence="1">
    <location>
        <begin position="11"/>
        <end position="47"/>
    </location>
</feature>
<reference evidence="2" key="2">
    <citation type="submission" date="2023-05" db="EMBL/GenBank/DDBJ databases">
        <authorList>
            <person name="Fouks B."/>
        </authorList>
    </citation>
    <scope>NUCLEOTIDE SEQUENCE</scope>
    <source>
        <strain evidence="2">Stay&amp;Tobe</strain>
        <tissue evidence="2">Testes</tissue>
    </source>
</reference>
<evidence type="ECO:0000256" key="1">
    <source>
        <dbReference type="SAM" id="MobiDB-lite"/>
    </source>
</evidence>
<name>A0AAD8ALX7_DIPPU</name>
<keyword evidence="3" id="KW-1185">Reference proteome</keyword>
<dbReference type="AlphaFoldDB" id="A0AAD8ALX7"/>
<feature type="region of interest" description="Disordered" evidence="1">
    <location>
        <begin position="176"/>
        <end position="275"/>
    </location>
</feature>
<dbReference type="Proteomes" id="UP001233999">
    <property type="component" value="Unassembled WGS sequence"/>
</dbReference>
<gene>
    <name evidence="2" type="ORF">L9F63_009609</name>
</gene>
<accession>A0AAD8ALX7</accession>
<comment type="caution">
    <text evidence="2">The sequence shown here is derived from an EMBL/GenBank/DDBJ whole genome shotgun (WGS) entry which is preliminary data.</text>
</comment>
<feature type="compositionally biased region" description="Basic and acidic residues" evidence="1">
    <location>
        <begin position="1"/>
        <end position="10"/>
    </location>
</feature>
<evidence type="ECO:0000313" key="3">
    <source>
        <dbReference type="Proteomes" id="UP001233999"/>
    </source>
</evidence>
<feature type="region of interest" description="Disordered" evidence="1">
    <location>
        <begin position="77"/>
        <end position="117"/>
    </location>
</feature>
<proteinExistence type="predicted"/>
<organism evidence="2 3">
    <name type="scientific">Diploptera punctata</name>
    <name type="common">Pacific beetle cockroach</name>
    <dbReference type="NCBI Taxonomy" id="6984"/>
    <lineage>
        <taxon>Eukaryota</taxon>
        <taxon>Metazoa</taxon>
        <taxon>Ecdysozoa</taxon>
        <taxon>Arthropoda</taxon>
        <taxon>Hexapoda</taxon>
        <taxon>Insecta</taxon>
        <taxon>Pterygota</taxon>
        <taxon>Neoptera</taxon>
        <taxon>Polyneoptera</taxon>
        <taxon>Dictyoptera</taxon>
        <taxon>Blattodea</taxon>
        <taxon>Blaberoidea</taxon>
        <taxon>Blaberidae</taxon>
        <taxon>Diplopterinae</taxon>
        <taxon>Diploptera</taxon>
    </lineage>
</organism>